<proteinExistence type="predicted"/>
<feature type="domain" description="Winged helix-turn-helix" evidence="2">
    <location>
        <begin position="159"/>
        <end position="224"/>
    </location>
</feature>
<reference evidence="3" key="2">
    <citation type="submission" date="2014-05" db="EMBL/GenBank/DDBJ databases">
        <title>The genome and life-stage specific transcriptomes of Globodera pallida elucidate key aspects of plant parasitism by a cyst nematode.</title>
        <authorList>
            <person name="Cotton J.A."/>
            <person name="Lilley C.J."/>
            <person name="Jones L.M."/>
            <person name="Kikuchi T."/>
            <person name="Reid A.J."/>
            <person name="Thorpe P."/>
            <person name="Tsai I.J."/>
            <person name="Beasley H."/>
            <person name="Blok V."/>
            <person name="Cock P.J.A."/>
            <person name="Van den Akker S.E."/>
            <person name="Holroyd N."/>
            <person name="Hunt M."/>
            <person name="Mantelin S."/>
            <person name="Naghra H."/>
            <person name="Pain A."/>
            <person name="Palomares-Rius J.E."/>
            <person name="Zarowiecki M."/>
            <person name="Berriman M."/>
            <person name="Jones J.T."/>
            <person name="Urwin P.E."/>
        </authorList>
    </citation>
    <scope>NUCLEOTIDE SEQUENCE [LARGE SCALE GENOMIC DNA]</scope>
    <source>
        <strain evidence="3">Lindley</strain>
    </source>
</reference>
<feature type="region of interest" description="Disordered" evidence="1">
    <location>
        <begin position="481"/>
        <end position="563"/>
    </location>
</feature>
<evidence type="ECO:0000256" key="1">
    <source>
        <dbReference type="SAM" id="MobiDB-lite"/>
    </source>
</evidence>
<dbReference type="Proteomes" id="UP000050741">
    <property type="component" value="Unassembled WGS sequence"/>
</dbReference>
<dbReference type="Gene3D" id="3.40.50.1580">
    <property type="entry name" value="Nucleoside phosphorylase domain"/>
    <property type="match status" value="1"/>
</dbReference>
<dbReference type="PANTHER" id="PTHR47705">
    <property type="entry name" value="AGAP000321-PA"/>
    <property type="match status" value="1"/>
</dbReference>
<dbReference type="SUPFAM" id="SSF53167">
    <property type="entry name" value="Purine and uridine phosphorylases"/>
    <property type="match status" value="1"/>
</dbReference>
<dbReference type="WBParaSite" id="GPLIN_001043900">
    <property type="protein sequence ID" value="GPLIN_001043900"/>
    <property type="gene ID" value="GPLIN_001043900"/>
</dbReference>
<dbReference type="GO" id="GO:0009116">
    <property type="term" value="P:nucleoside metabolic process"/>
    <property type="evidence" value="ECO:0007669"/>
    <property type="project" value="InterPro"/>
</dbReference>
<evidence type="ECO:0000313" key="4">
    <source>
        <dbReference type="WBParaSite" id="GPLIN_001043900"/>
    </source>
</evidence>
<dbReference type="PANTHER" id="PTHR47705:SF1">
    <property type="entry name" value="PNP_UDP_1 DOMAIN-CONTAINING PROTEIN"/>
    <property type="match status" value="1"/>
</dbReference>
<name>A0A183CC38_GLOPA</name>
<dbReference type="InterPro" id="IPR035994">
    <property type="entry name" value="Nucleoside_phosphorylase_sf"/>
</dbReference>
<protein>
    <submittedName>
        <fullName evidence="4">PNP_UDP_1 domain-containing protein</fullName>
    </submittedName>
</protein>
<dbReference type="InterPro" id="IPR055121">
    <property type="entry name" value="HTH_69"/>
</dbReference>
<dbReference type="GO" id="GO:0003824">
    <property type="term" value="F:catalytic activity"/>
    <property type="evidence" value="ECO:0007669"/>
    <property type="project" value="InterPro"/>
</dbReference>
<organism evidence="3 4">
    <name type="scientific">Globodera pallida</name>
    <name type="common">Potato cyst nematode worm</name>
    <name type="synonym">Heterodera pallida</name>
    <dbReference type="NCBI Taxonomy" id="36090"/>
    <lineage>
        <taxon>Eukaryota</taxon>
        <taxon>Metazoa</taxon>
        <taxon>Ecdysozoa</taxon>
        <taxon>Nematoda</taxon>
        <taxon>Chromadorea</taxon>
        <taxon>Rhabditida</taxon>
        <taxon>Tylenchina</taxon>
        <taxon>Tylenchomorpha</taxon>
        <taxon>Tylenchoidea</taxon>
        <taxon>Heteroderidae</taxon>
        <taxon>Heteroderinae</taxon>
        <taxon>Globodera</taxon>
    </lineage>
</organism>
<dbReference type="Pfam" id="PF22979">
    <property type="entry name" value="HTH_69"/>
    <property type="match status" value="1"/>
</dbReference>
<keyword evidence="3" id="KW-1185">Reference proteome</keyword>
<accession>A0A183CC38</accession>
<dbReference type="AlphaFoldDB" id="A0A183CC38"/>
<evidence type="ECO:0000313" key="3">
    <source>
        <dbReference type="Proteomes" id="UP000050741"/>
    </source>
</evidence>
<feature type="compositionally biased region" description="Polar residues" evidence="1">
    <location>
        <begin position="507"/>
        <end position="516"/>
    </location>
</feature>
<reference evidence="4" key="3">
    <citation type="submission" date="2016-06" db="UniProtKB">
        <authorList>
            <consortium name="WormBaseParasite"/>
        </authorList>
    </citation>
    <scope>IDENTIFICATION</scope>
</reference>
<evidence type="ECO:0000259" key="2">
    <source>
        <dbReference type="Pfam" id="PF22979"/>
    </source>
</evidence>
<sequence>MCHLLILSPLVQSSDYNLIRIERTNDTKNEAQFIAGGPYQGIVVNKLATDYEEYPTEFPCSFSVWISSDGGQNLRQEIRSFRFCFYAEVPAANRAELSNRFVRSLFEDTFPKDYANFFKTLLRIMQNDFFQLRAIDVELKFAVGKEQMPMPSAKQLANDGEMENLSSGHVQEALEHAYPNSVQEEVLAFSLRCTLDELQGFLDQLESDGIVEKVPDQPGEWIRKACIVPPPHFVAKNPPKIALITCLFPEKLCVDTIVENSSTEHKYSNTGDSNIFTEGEIAGHRVVATKLSMIGTDREAATSAGSITTRLLGKYQHVEHVIIVGVAGGQAHLTDPEMHIRLGDVVVSDGEVDDDATGRQLGAYVYAYNIESDSKAKEMRFEVQNLSPKVNTLAGAVRNADKQSFLDAWHANASSLIDRLNEKHKDQQLDFSRPPSTSDVILQLTKSGNVLVFPHPNESRCTPLYHLGPIGSMVTFYKRPDDDDDGIKKQSPPTAPLKPTNRFGFNKGTQNLNAESNGVGPPKQNTAAATLSGDELETDGNAKEKENAGGNISLGSESADGGGTKEVRLVNERLREKFRLNYHLRAFDAGFDSVIAAIEGSRVDSWVLVRGASDYQQGSSKQGKVWQNYAAANAVALVETILQNISFG</sequence>
<reference evidence="3" key="1">
    <citation type="submission" date="2013-12" db="EMBL/GenBank/DDBJ databases">
        <authorList>
            <person name="Aslett M."/>
        </authorList>
    </citation>
    <scope>NUCLEOTIDE SEQUENCE [LARGE SCALE GENOMIC DNA]</scope>
    <source>
        <strain evidence="3">Lindley</strain>
    </source>
</reference>